<evidence type="ECO:0000313" key="15">
    <source>
        <dbReference type="Proteomes" id="UP000440367"/>
    </source>
</evidence>
<dbReference type="AlphaFoldDB" id="A0A6A3M031"/>
<evidence type="ECO:0000313" key="21">
    <source>
        <dbReference type="Proteomes" id="UP000488956"/>
    </source>
</evidence>
<evidence type="ECO:0000313" key="2">
    <source>
        <dbReference type="EMBL" id="KAE8937134.1"/>
    </source>
</evidence>
<evidence type="ECO:0008006" key="22">
    <source>
        <dbReference type="Google" id="ProtNLM"/>
    </source>
</evidence>
<comment type="caution">
    <text evidence="3">The sequence shown here is derived from an EMBL/GenBank/DDBJ whole genome shotgun (WGS) entry which is preliminary data.</text>
</comment>
<gene>
    <name evidence="10" type="ORF">PF001_g10912</name>
    <name evidence="8" type="ORF">PF002_g13429</name>
    <name evidence="9" type="ORF">PF004_g4015</name>
    <name evidence="7" type="ORF">PF005_g11667</name>
    <name evidence="6" type="ORF">PF006_g10876</name>
    <name evidence="5" type="ORF">PF007_g11833</name>
    <name evidence="11" type="ORF">PF008_g10956</name>
    <name evidence="2" type="ORF">PF009_g12950</name>
    <name evidence="4" type="ORF">PF010_g11251</name>
    <name evidence="3" type="ORF">PF011_g3872</name>
</gene>
<proteinExistence type="predicted"/>
<dbReference type="EMBL" id="QXGF01000660">
    <property type="protein sequence ID" value="KAE8937134.1"/>
    <property type="molecule type" value="Genomic_DNA"/>
</dbReference>
<protein>
    <recommendedName>
        <fullName evidence="22">Secreted protein</fullName>
    </recommendedName>
</protein>
<dbReference type="Proteomes" id="UP000429523">
    <property type="component" value="Unassembled WGS sequence"/>
</dbReference>
<keyword evidence="13" id="KW-1185">Reference proteome</keyword>
<sequence length="64" mass="7105">MGNSSCVCYCLCLLFARNTRCERVARLIKVQLRGSACTTTSGDKSIGSGVMMRTYDRTADLWFS</sequence>
<dbReference type="Proteomes" id="UP000441208">
    <property type="component" value="Unassembled WGS sequence"/>
</dbReference>
<evidence type="ECO:0000313" key="20">
    <source>
        <dbReference type="Proteomes" id="UP000486351"/>
    </source>
</evidence>
<evidence type="ECO:0000313" key="19">
    <source>
        <dbReference type="Proteomes" id="UP000476176"/>
    </source>
</evidence>
<evidence type="ECO:0000313" key="7">
    <source>
        <dbReference type="EMBL" id="KAE9209839.1"/>
    </source>
</evidence>
<accession>A0A6A3M031</accession>
<dbReference type="EMBL" id="QXGD01000679">
    <property type="protein sequence ID" value="KAE9228792.1"/>
    <property type="molecule type" value="Genomic_DNA"/>
</dbReference>
<dbReference type="EMBL" id="QXFZ01000604">
    <property type="protein sequence ID" value="KAE9110517.1"/>
    <property type="molecule type" value="Genomic_DNA"/>
</dbReference>
<organism evidence="3 18">
    <name type="scientific">Phytophthora fragariae</name>
    <dbReference type="NCBI Taxonomy" id="53985"/>
    <lineage>
        <taxon>Eukaryota</taxon>
        <taxon>Sar</taxon>
        <taxon>Stramenopiles</taxon>
        <taxon>Oomycota</taxon>
        <taxon>Peronosporomycetes</taxon>
        <taxon>Peronosporales</taxon>
        <taxon>Peronosporaceae</taxon>
        <taxon>Phytophthora</taxon>
    </lineage>
</organism>
<dbReference type="Proteomes" id="UP000440367">
    <property type="component" value="Unassembled WGS sequence"/>
</dbReference>
<evidence type="ECO:0000313" key="4">
    <source>
        <dbReference type="EMBL" id="KAE9110196.1"/>
    </source>
</evidence>
<evidence type="ECO:0000313" key="6">
    <source>
        <dbReference type="EMBL" id="KAE9144159.1"/>
    </source>
</evidence>
<evidence type="ECO:0000313" key="13">
    <source>
        <dbReference type="Proteomes" id="UP000433483"/>
    </source>
</evidence>
<dbReference type="Proteomes" id="UP000460718">
    <property type="component" value="Unassembled WGS sequence"/>
</dbReference>
<evidence type="ECO:0000313" key="3">
    <source>
        <dbReference type="EMBL" id="KAE9023660.1"/>
    </source>
</evidence>
<feature type="signal peptide" evidence="1">
    <location>
        <begin position="1"/>
        <end position="21"/>
    </location>
</feature>
<dbReference type="EMBL" id="QXGA01000561">
    <property type="protein sequence ID" value="KAE9144159.1"/>
    <property type="molecule type" value="Genomic_DNA"/>
</dbReference>
<evidence type="ECO:0000313" key="10">
    <source>
        <dbReference type="EMBL" id="KAE9308970.1"/>
    </source>
</evidence>
<keyword evidence="1" id="KW-0732">Signal</keyword>
<evidence type="ECO:0000313" key="8">
    <source>
        <dbReference type="EMBL" id="KAE9228792.1"/>
    </source>
</evidence>
<dbReference type="EMBL" id="QXFX01000591">
    <property type="protein sequence ID" value="KAE9110196.1"/>
    <property type="molecule type" value="Genomic_DNA"/>
</dbReference>
<dbReference type="Proteomes" id="UP000433483">
    <property type="component" value="Unassembled WGS sequence"/>
</dbReference>
<dbReference type="EMBL" id="QXFY01000569">
    <property type="protein sequence ID" value="KAE9340750.1"/>
    <property type="molecule type" value="Genomic_DNA"/>
</dbReference>
<dbReference type="Proteomes" id="UP000486351">
    <property type="component" value="Unassembled WGS sequence"/>
</dbReference>
<evidence type="ECO:0000313" key="14">
    <source>
        <dbReference type="Proteomes" id="UP000437068"/>
    </source>
</evidence>
<reference evidence="18 19" key="1">
    <citation type="submission" date="2018-09" db="EMBL/GenBank/DDBJ databases">
        <title>Genomic investigation of the strawberry pathogen Phytophthora fragariae indicates pathogenicity is determined by transcriptional variation in three key races.</title>
        <authorList>
            <person name="Adams T.M."/>
            <person name="Armitage A.D."/>
            <person name="Sobczyk M.K."/>
            <person name="Bates H.J."/>
            <person name="Dunwell J.M."/>
            <person name="Nellist C.F."/>
            <person name="Harrison R.J."/>
        </authorList>
    </citation>
    <scope>NUCLEOTIDE SEQUENCE [LARGE SCALE GENOMIC DNA]</scope>
    <source>
        <strain evidence="10 14">A4</strain>
        <strain evidence="8 15">BC-1</strain>
        <strain evidence="9 19">BC-23</strain>
        <strain evidence="7 13">NOV-27</strain>
        <strain evidence="6 16">NOV-5</strain>
        <strain evidence="5 17">NOV-71</strain>
        <strain evidence="11 20">NOV-77</strain>
        <strain evidence="2 12">NOV-9</strain>
        <strain evidence="4 21">ONT-3</strain>
        <strain evidence="3 18">SCRP245</strain>
    </source>
</reference>
<evidence type="ECO:0000256" key="1">
    <source>
        <dbReference type="SAM" id="SignalP"/>
    </source>
</evidence>
<evidence type="ECO:0000313" key="18">
    <source>
        <dbReference type="Proteomes" id="UP000460718"/>
    </source>
</evidence>
<evidence type="ECO:0000313" key="16">
    <source>
        <dbReference type="Proteomes" id="UP000440732"/>
    </source>
</evidence>
<evidence type="ECO:0000313" key="11">
    <source>
        <dbReference type="EMBL" id="KAE9340750.1"/>
    </source>
</evidence>
<dbReference type="Proteomes" id="UP000488956">
    <property type="component" value="Unassembled WGS sequence"/>
</dbReference>
<dbReference type="EMBL" id="QXGE01000562">
    <property type="protein sequence ID" value="KAE9308970.1"/>
    <property type="molecule type" value="Genomic_DNA"/>
</dbReference>
<evidence type="ECO:0000313" key="5">
    <source>
        <dbReference type="EMBL" id="KAE9110517.1"/>
    </source>
</evidence>
<dbReference type="EMBL" id="QXGB01000588">
    <property type="protein sequence ID" value="KAE9209839.1"/>
    <property type="molecule type" value="Genomic_DNA"/>
</dbReference>
<dbReference type="OrthoDB" id="10269604at2759"/>
<dbReference type="EMBL" id="QXGC01000134">
    <property type="protein sequence ID" value="KAE9248086.1"/>
    <property type="molecule type" value="Genomic_DNA"/>
</dbReference>
<dbReference type="Proteomes" id="UP000476176">
    <property type="component" value="Unassembled WGS sequence"/>
</dbReference>
<feature type="chain" id="PRO_5036165042" description="Secreted protein" evidence="1">
    <location>
        <begin position="22"/>
        <end position="64"/>
    </location>
</feature>
<evidence type="ECO:0000313" key="9">
    <source>
        <dbReference type="EMBL" id="KAE9248086.1"/>
    </source>
</evidence>
<evidence type="ECO:0000313" key="17">
    <source>
        <dbReference type="Proteomes" id="UP000441208"/>
    </source>
</evidence>
<dbReference type="Proteomes" id="UP000437068">
    <property type="component" value="Unassembled WGS sequence"/>
</dbReference>
<evidence type="ECO:0000313" key="12">
    <source>
        <dbReference type="Proteomes" id="UP000429523"/>
    </source>
</evidence>
<name>A0A6A3M031_9STRA</name>
<dbReference type="EMBL" id="QXFW01000134">
    <property type="protein sequence ID" value="KAE9023660.1"/>
    <property type="molecule type" value="Genomic_DNA"/>
</dbReference>
<dbReference type="Proteomes" id="UP000440732">
    <property type="component" value="Unassembled WGS sequence"/>
</dbReference>